<dbReference type="AlphaFoldDB" id="A0A4Q1JM17"/>
<accession>A0A4Q1JM17</accession>
<protein>
    <submittedName>
        <fullName evidence="1">Uncharacterized protein</fullName>
    </submittedName>
</protein>
<sequence>MKAELNLQNINKAEELFTSNMNFTYTVLPRLKLLYEIKKELKDYHDLRWSFEFDHVNVNQNRVLISYLPSAYSELDLFYEIPLVQKFEFRSFLGNSSVHFIDIYNFLLENNYIRENEFVIHAEYRKIPHFILNLEVRRYHQAILNQYSGTNKDLNGQIDIPILEEIKRILELFNPIFKLIVDRFHK</sequence>
<evidence type="ECO:0000313" key="2">
    <source>
        <dbReference type="Proteomes" id="UP000289703"/>
    </source>
</evidence>
<organism evidence="1 2">
    <name type="scientific">Ancylomarina salipaludis</name>
    <dbReference type="NCBI Taxonomy" id="2501299"/>
    <lineage>
        <taxon>Bacteria</taxon>
        <taxon>Pseudomonadati</taxon>
        <taxon>Bacteroidota</taxon>
        <taxon>Bacteroidia</taxon>
        <taxon>Marinilabiliales</taxon>
        <taxon>Marinifilaceae</taxon>
        <taxon>Ancylomarina</taxon>
    </lineage>
</organism>
<evidence type="ECO:0000313" key="1">
    <source>
        <dbReference type="EMBL" id="RXQ93995.1"/>
    </source>
</evidence>
<dbReference type="RefSeq" id="WP_129254628.1">
    <property type="nucleotide sequence ID" value="NZ_SAXA01000008.1"/>
</dbReference>
<keyword evidence="2" id="KW-1185">Reference proteome</keyword>
<reference evidence="1 2" key="1">
    <citation type="submission" date="2019-01" db="EMBL/GenBank/DDBJ databases">
        <title>Ancylomarina salipaludis sp. nov., isolated from a salt marsh.</title>
        <authorList>
            <person name="Yoon J.-H."/>
        </authorList>
    </citation>
    <scope>NUCLEOTIDE SEQUENCE [LARGE SCALE GENOMIC DNA]</scope>
    <source>
        <strain evidence="1 2">SHSM-M15</strain>
    </source>
</reference>
<dbReference type="OrthoDB" id="1117292at2"/>
<gene>
    <name evidence="1" type="ORF">EO244_10510</name>
</gene>
<proteinExistence type="predicted"/>
<name>A0A4Q1JM17_9BACT</name>
<dbReference type="Proteomes" id="UP000289703">
    <property type="component" value="Unassembled WGS sequence"/>
</dbReference>
<dbReference type="EMBL" id="SAXA01000008">
    <property type="protein sequence ID" value="RXQ93995.1"/>
    <property type="molecule type" value="Genomic_DNA"/>
</dbReference>
<comment type="caution">
    <text evidence="1">The sequence shown here is derived from an EMBL/GenBank/DDBJ whole genome shotgun (WGS) entry which is preliminary data.</text>
</comment>